<dbReference type="SUPFAM" id="SSF52540">
    <property type="entry name" value="P-loop containing nucleoside triphosphate hydrolases"/>
    <property type="match status" value="1"/>
</dbReference>
<dbReference type="Pfam" id="PF00931">
    <property type="entry name" value="NB-ARC"/>
    <property type="match status" value="1"/>
</dbReference>
<proteinExistence type="inferred from homology"/>
<protein>
    <submittedName>
        <fullName evidence="10">ToMV resistance protein Tm-2(2)</fullName>
    </submittedName>
</protein>
<dbReference type="SUPFAM" id="SSF52058">
    <property type="entry name" value="L domain-like"/>
    <property type="match status" value="1"/>
</dbReference>
<feature type="domain" description="Disease resistance R13L4/SHOC-2-like LRR" evidence="9">
    <location>
        <begin position="501"/>
        <end position="753"/>
    </location>
</feature>
<keyword evidence="5" id="KW-0611">Plant defense</keyword>
<dbReference type="Gene3D" id="1.20.5.4130">
    <property type="match status" value="1"/>
</dbReference>
<dbReference type="Gene3D" id="3.40.50.300">
    <property type="entry name" value="P-loop containing nucleotide triphosphate hydrolases"/>
    <property type="match status" value="1"/>
</dbReference>
<dbReference type="Pfam" id="PF23598">
    <property type="entry name" value="LRR_14"/>
    <property type="match status" value="1"/>
</dbReference>
<dbReference type="CDD" id="cd14798">
    <property type="entry name" value="RX-CC_like"/>
    <property type="match status" value="1"/>
</dbReference>
<dbReference type="GO" id="GO:0006952">
    <property type="term" value="P:defense response"/>
    <property type="evidence" value="ECO:0007669"/>
    <property type="project" value="UniProtKB-KW"/>
</dbReference>
<dbReference type="InterPro" id="IPR055414">
    <property type="entry name" value="LRR_R13L4/SHOC2-like"/>
</dbReference>
<keyword evidence="11" id="KW-1185">Reference proteome</keyword>
<name>A0AAE1XNE5_9LAMI</name>
<feature type="domain" description="Disease resistance N-terminal" evidence="8">
    <location>
        <begin position="9"/>
        <end position="97"/>
    </location>
</feature>
<dbReference type="EMBL" id="JACGWO010000011">
    <property type="protein sequence ID" value="KAK4415029.1"/>
    <property type="molecule type" value="Genomic_DNA"/>
</dbReference>
<reference evidence="10" key="1">
    <citation type="submission" date="2020-06" db="EMBL/GenBank/DDBJ databases">
        <authorList>
            <person name="Li T."/>
            <person name="Hu X."/>
            <person name="Zhang T."/>
            <person name="Song X."/>
            <person name="Zhang H."/>
            <person name="Dai N."/>
            <person name="Sheng W."/>
            <person name="Hou X."/>
            <person name="Wei L."/>
        </authorList>
    </citation>
    <scope>NUCLEOTIDE SEQUENCE</scope>
    <source>
        <strain evidence="10">3651</strain>
        <tissue evidence="10">Leaf</tissue>
    </source>
</reference>
<dbReference type="AlphaFoldDB" id="A0AAE1XNE5"/>
<gene>
    <name evidence="10" type="ORF">Salat_2610000</name>
</gene>
<comment type="similarity">
    <text evidence="1">Belongs to the disease resistance NB-LRR family.</text>
</comment>
<evidence type="ECO:0000259" key="7">
    <source>
        <dbReference type="Pfam" id="PF00931"/>
    </source>
</evidence>
<dbReference type="Gene3D" id="1.10.8.430">
    <property type="entry name" value="Helical domain of apoptotic protease-activating factors"/>
    <property type="match status" value="1"/>
</dbReference>
<dbReference type="GO" id="GO:0051707">
    <property type="term" value="P:response to other organism"/>
    <property type="evidence" value="ECO:0007669"/>
    <property type="project" value="UniProtKB-ARBA"/>
</dbReference>
<dbReference type="InterPro" id="IPR041118">
    <property type="entry name" value="Rx_N"/>
</dbReference>
<evidence type="ECO:0000256" key="5">
    <source>
        <dbReference type="ARBA" id="ARBA00022821"/>
    </source>
</evidence>
<comment type="caution">
    <text evidence="10">The sequence shown here is derived from an EMBL/GenBank/DDBJ whole genome shotgun (WGS) entry which is preliminary data.</text>
</comment>
<evidence type="ECO:0000256" key="4">
    <source>
        <dbReference type="ARBA" id="ARBA00022741"/>
    </source>
</evidence>
<evidence type="ECO:0000256" key="1">
    <source>
        <dbReference type="ARBA" id="ARBA00008894"/>
    </source>
</evidence>
<evidence type="ECO:0000313" key="10">
    <source>
        <dbReference type="EMBL" id="KAK4415029.1"/>
    </source>
</evidence>
<sequence length="754" mass="85390">MAEAAITAVINKTVEIAGNLVTETGSRIYHLQENVSWIERQMRSLRSYLKDAESKKANSHEVANLIITIRDLAQDVEDILDTYLAEIESHNTKGRFQFLKCASSALCYGVKANNFALEIEKIKKRAAELEVSRVNCGIEVDANAGAGTDADLWHSRKLFLRAPHESKIFGRERILEKQEVEMLREDKGSIIISVVGPAGVGKTTVAKRSYRKVKNEFEVSAIVYVSQEPRLGELLLDIAKQVGLSEDKMKENLEYNLYLLLQEKRYVILLDDIWDVKTWDSLRYIFPSNSENGSRIIVTSRYVDVGRYISGEGSLIQLNLLDKDEGTELFFDLILPTSEESLPPAVKDIGEKIVERCGGLPLAIVVAVGLLRARERSKHAWSQVLQSMSKGSENDCSKILALSYLDLPRVKTSLPLRWNVPRRSLCIQVAEDNNFFCTLGNLGSVGFASIVRRVTSNSCGSSEHASRYIRTPKKTHALLFFGEDNKELFRFMKRNTTDLTFLPILIIENEGEGIHLPSEITNLSGLSYLRLRGTFRAIPSGIGRLKSLVTLEITVSVKFGALVPTSILRMKYLKHLVLRSFRIDHLGVYLKRRSCPMDRVKVALQNLETLEFNNVDWYLTPSSFKKLSNLRKLCIFSADRQTFEILSDTTPLLQKLEDLKMQHYNFGTAHMPRLDLSRYQYMVKLHIWFDTGISITSTILFPPNLVKITLEAIGILGDPMQSLKRLAKLEIIKLKHCTVRNLDFSGEHSFPQLQ</sequence>
<dbReference type="InterPro" id="IPR032675">
    <property type="entry name" value="LRR_dom_sf"/>
</dbReference>
<dbReference type="Proteomes" id="UP001293254">
    <property type="component" value="Unassembled WGS sequence"/>
</dbReference>
<dbReference type="InterPro" id="IPR002182">
    <property type="entry name" value="NB-ARC"/>
</dbReference>
<keyword evidence="4" id="KW-0547">Nucleotide-binding</keyword>
<dbReference type="GO" id="GO:0005524">
    <property type="term" value="F:ATP binding"/>
    <property type="evidence" value="ECO:0007669"/>
    <property type="project" value="UniProtKB-KW"/>
</dbReference>
<evidence type="ECO:0000256" key="6">
    <source>
        <dbReference type="ARBA" id="ARBA00022840"/>
    </source>
</evidence>
<dbReference type="FunFam" id="3.40.50.300:FF:001091">
    <property type="entry name" value="Probable disease resistance protein At1g61300"/>
    <property type="match status" value="1"/>
</dbReference>
<keyword evidence="6" id="KW-0067">ATP-binding</keyword>
<evidence type="ECO:0000256" key="2">
    <source>
        <dbReference type="ARBA" id="ARBA00022614"/>
    </source>
</evidence>
<feature type="domain" description="NB-ARC" evidence="7">
    <location>
        <begin position="181"/>
        <end position="332"/>
    </location>
</feature>
<dbReference type="PANTHER" id="PTHR36766">
    <property type="entry name" value="PLANT BROAD-SPECTRUM MILDEW RESISTANCE PROTEIN RPW8"/>
    <property type="match status" value="1"/>
</dbReference>
<accession>A0AAE1XNE5</accession>
<dbReference type="PRINTS" id="PR00364">
    <property type="entry name" value="DISEASERSIST"/>
</dbReference>
<evidence type="ECO:0000259" key="9">
    <source>
        <dbReference type="Pfam" id="PF23598"/>
    </source>
</evidence>
<dbReference type="Pfam" id="PF18052">
    <property type="entry name" value="Rx_N"/>
    <property type="match status" value="1"/>
</dbReference>
<dbReference type="InterPro" id="IPR027417">
    <property type="entry name" value="P-loop_NTPase"/>
</dbReference>
<dbReference type="InterPro" id="IPR042197">
    <property type="entry name" value="Apaf_helical"/>
</dbReference>
<dbReference type="GO" id="GO:0043531">
    <property type="term" value="F:ADP binding"/>
    <property type="evidence" value="ECO:0007669"/>
    <property type="project" value="InterPro"/>
</dbReference>
<dbReference type="InterPro" id="IPR038005">
    <property type="entry name" value="RX-like_CC"/>
</dbReference>
<evidence type="ECO:0000256" key="3">
    <source>
        <dbReference type="ARBA" id="ARBA00022737"/>
    </source>
</evidence>
<evidence type="ECO:0000259" key="8">
    <source>
        <dbReference type="Pfam" id="PF18052"/>
    </source>
</evidence>
<dbReference type="Gene3D" id="3.80.10.10">
    <property type="entry name" value="Ribonuclease Inhibitor"/>
    <property type="match status" value="1"/>
</dbReference>
<keyword evidence="3" id="KW-0677">Repeat</keyword>
<keyword evidence="2" id="KW-0433">Leucine-rich repeat</keyword>
<organism evidence="10 11">
    <name type="scientific">Sesamum alatum</name>
    <dbReference type="NCBI Taxonomy" id="300844"/>
    <lineage>
        <taxon>Eukaryota</taxon>
        <taxon>Viridiplantae</taxon>
        <taxon>Streptophyta</taxon>
        <taxon>Embryophyta</taxon>
        <taxon>Tracheophyta</taxon>
        <taxon>Spermatophyta</taxon>
        <taxon>Magnoliopsida</taxon>
        <taxon>eudicotyledons</taxon>
        <taxon>Gunneridae</taxon>
        <taxon>Pentapetalae</taxon>
        <taxon>asterids</taxon>
        <taxon>lamiids</taxon>
        <taxon>Lamiales</taxon>
        <taxon>Pedaliaceae</taxon>
        <taxon>Sesamum</taxon>
    </lineage>
</organism>
<evidence type="ECO:0000313" key="11">
    <source>
        <dbReference type="Proteomes" id="UP001293254"/>
    </source>
</evidence>
<dbReference type="PANTHER" id="PTHR36766:SF30">
    <property type="entry name" value="TIR-NBS TYPE DISEASE RESISTANCE PROTEIN-RELATED"/>
    <property type="match status" value="1"/>
</dbReference>
<reference evidence="10" key="2">
    <citation type="journal article" date="2024" name="Plant">
        <title>Genomic evolution and insights into agronomic trait innovations of Sesamum species.</title>
        <authorList>
            <person name="Miao H."/>
            <person name="Wang L."/>
            <person name="Qu L."/>
            <person name="Liu H."/>
            <person name="Sun Y."/>
            <person name="Le M."/>
            <person name="Wang Q."/>
            <person name="Wei S."/>
            <person name="Zheng Y."/>
            <person name="Lin W."/>
            <person name="Duan Y."/>
            <person name="Cao H."/>
            <person name="Xiong S."/>
            <person name="Wang X."/>
            <person name="Wei L."/>
            <person name="Li C."/>
            <person name="Ma Q."/>
            <person name="Ju M."/>
            <person name="Zhao R."/>
            <person name="Li G."/>
            <person name="Mu C."/>
            <person name="Tian Q."/>
            <person name="Mei H."/>
            <person name="Zhang T."/>
            <person name="Gao T."/>
            <person name="Zhang H."/>
        </authorList>
    </citation>
    <scope>NUCLEOTIDE SEQUENCE</scope>
    <source>
        <strain evidence="10">3651</strain>
    </source>
</reference>